<evidence type="ECO:0000256" key="3">
    <source>
        <dbReference type="ARBA" id="ARBA00022840"/>
    </source>
</evidence>
<evidence type="ECO:0000313" key="7">
    <source>
        <dbReference type="Proteomes" id="UP000230802"/>
    </source>
</evidence>
<dbReference type="GO" id="GO:0005524">
    <property type="term" value="F:ATP binding"/>
    <property type="evidence" value="ECO:0007669"/>
    <property type="project" value="UniProtKB-UniRule"/>
</dbReference>
<gene>
    <name evidence="6" type="ORF">COW96_00590</name>
</gene>
<evidence type="ECO:0000256" key="1">
    <source>
        <dbReference type="ARBA" id="ARBA00022679"/>
    </source>
</evidence>
<dbReference type="EMBL" id="PCTD01000026">
    <property type="protein sequence ID" value="PIP64773.1"/>
    <property type="molecule type" value="Genomic_DNA"/>
</dbReference>
<protein>
    <recommendedName>
        <fullName evidence="4">Corrinoid adenosyltransferase</fullName>
        <ecNumber evidence="4">2.5.1.17</ecNumber>
    </recommendedName>
    <alternativeName>
        <fullName evidence="4">Cob(II)alamin adenosyltransferase</fullName>
    </alternativeName>
    <alternativeName>
        <fullName evidence="4">Cob(II)yrinic acid a,c-diamide adenosyltransferase</fullName>
    </alternativeName>
    <alternativeName>
        <fullName evidence="4">Cobinamide/cobalamin adenosyltransferase</fullName>
    </alternativeName>
</protein>
<comment type="caution">
    <text evidence="6">The sequence shown here is derived from an EMBL/GenBank/DDBJ whole genome shotgun (WGS) entry which is preliminary data.</text>
</comment>
<evidence type="ECO:0000256" key="2">
    <source>
        <dbReference type="ARBA" id="ARBA00022741"/>
    </source>
</evidence>
<comment type="catalytic activity">
    <reaction evidence="4">
        <text>2 cob(II)yrinate a,c diamide + reduced [electron-transfer flavoprotein] + 2 ATP = 2 adenosylcob(III)yrinate a,c-diamide + 2 triphosphate + oxidized [electron-transfer flavoprotein] + 3 H(+)</text>
        <dbReference type="Rhea" id="RHEA:11528"/>
        <dbReference type="Rhea" id="RHEA-COMP:10685"/>
        <dbReference type="Rhea" id="RHEA-COMP:10686"/>
        <dbReference type="ChEBI" id="CHEBI:15378"/>
        <dbReference type="ChEBI" id="CHEBI:18036"/>
        <dbReference type="ChEBI" id="CHEBI:30616"/>
        <dbReference type="ChEBI" id="CHEBI:57692"/>
        <dbReference type="ChEBI" id="CHEBI:58307"/>
        <dbReference type="ChEBI" id="CHEBI:58503"/>
        <dbReference type="ChEBI" id="CHEBI:58537"/>
        <dbReference type="EC" id="2.5.1.17"/>
    </reaction>
</comment>
<dbReference type="GO" id="GO:0009236">
    <property type="term" value="P:cobalamin biosynthetic process"/>
    <property type="evidence" value="ECO:0007669"/>
    <property type="project" value="UniProtKB-UniRule"/>
</dbReference>
<reference evidence="6 7" key="1">
    <citation type="submission" date="2017-09" db="EMBL/GenBank/DDBJ databases">
        <title>Depth-based differentiation of microbial function through sediment-hosted aquifers and enrichment of novel symbionts in the deep terrestrial subsurface.</title>
        <authorList>
            <person name="Probst A.J."/>
            <person name="Ladd B."/>
            <person name="Jarett J.K."/>
            <person name="Geller-Mcgrath D.E."/>
            <person name="Sieber C.M."/>
            <person name="Emerson J.B."/>
            <person name="Anantharaman K."/>
            <person name="Thomas B.C."/>
            <person name="Malmstrom R."/>
            <person name="Stieglmeier M."/>
            <person name="Klingl A."/>
            <person name="Woyke T."/>
            <person name="Ryan C.M."/>
            <person name="Banfield J.F."/>
        </authorList>
    </citation>
    <scope>NUCLEOTIDE SEQUENCE [LARGE SCALE GENOMIC DNA]</scope>
    <source>
        <strain evidence="6">CG22_combo_CG10-13_8_21_14_all_33_16</strain>
    </source>
</reference>
<feature type="domain" description="Cobalamin adenosyltransferase-like" evidence="5">
    <location>
        <begin position="3"/>
        <end position="165"/>
    </location>
</feature>
<dbReference type="UniPathway" id="UPA00148">
    <property type="reaction ID" value="UER00233"/>
</dbReference>
<evidence type="ECO:0000256" key="4">
    <source>
        <dbReference type="RuleBase" id="RU366026"/>
    </source>
</evidence>
<evidence type="ECO:0000313" key="6">
    <source>
        <dbReference type="EMBL" id="PIP64773.1"/>
    </source>
</evidence>
<keyword evidence="2 4" id="KW-0547">Nucleotide-binding</keyword>
<proteinExistence type="inferred from homology"/>
<dbReference type="PANTHER" id="PTHR12213">
    <property type="entry name" value="CORRINOID ADENOSYLTRANSFERASE"/>
    <property type="match status" value="1"/>
</dbReference>
<dbReference type="SUPFAM" id="SSF89028">
    <property type="entry name" value="Cobalamin adenosyltransferase-like"/>
    <property type="match status" value="1"/>
</dbReference>
<dbReference type="InterPro" id="IPR016030">
    <property type="entry name" value="CblAdoTrfase-like"/>
</dbReference>
<comment type="similarity">
    <text evidence="4">Belongs to the Cob(I)alamin adenosyltransferase family.</text>
</comment>
<keyword evidence="1 4" id="KW-0808">Transferase</keyword>
<dbReference type="Gene3D" id="1.20.1200.10">
    <property type="entry name" value="Cobalamin adenosyltransferase-like"/>
    <property type="match status" value="1"/>
</dbReference>
<dbReference type="Pfam" id="PF01923">
    <property type="entry name" value="Cob_adeno_trans"/>
    <property type="match status" value="1"/>
</dbReference>
<dbReference type="InterPro" id="IPR036451">
    <property type="entry name" value="CblAdoTrfase-like_sf"/>
</dbReference>
<dbReference type="AlphaFoldDB" id="A0A2H0C4E1"/>
<evidence type="ECO:0000259" key="5">
    <source>
        <dbReference type="Pfam" id="PF01923"/>
    </source>
</evidence>
<comment type="pathway">
    <text evidence="4">Cofactor biosynthesis; adenosylcobalamin biosynthesis; adenosylcobalamin from cob(II)yrinate a,c-diamide: step 2/7.</text>
</comment>
<dbReference type="EC" id="2.5.1.17" evidence="4"/>
<keyword evidence="3 4" id="KW-0067">ATP-binding</keyword>
<dbReference type="NCBIfam" id="TIGR00636">
    <property type="entry name" value="PduO_Nterm"/>
    <property type="match status" value="1"/>
</dbReference>
<comment type="catalytic activity">
    <reaction evidence="4">
        <text>2 cob(II)alamin + reduced [electron-transfer flavoprotein] + 2 ATP = 2 adenosylcob(III)alamin + 2 triphosphate + oxidized [electron-transfer flavoprotein] + 3 H(+)</text>
        <dbReference type="Rhea" id="RHEA:28671"/>
        <dbReference type="Rhea" id="RHEA-COMP:10685"/>
        <dbReference type="Rhea" id="RHEA-COMP:10686"/>
        <dbReference type="ChEBI" id="CHEBI:15378"/>
        <dbReference type="ChEBI" id="CHEBI:16304"/>
        <dbReference type="ChEBI" id="CHEBI:18036"/>
        <dbReference type="ChEBI" id="CHEBI:18408"/>
        <dbReference type="ChEBI" id="CHEBI:30616"/>
        <dbReference type="ChEBI" id="CHEBI:57692"/>
        <dbReference type="ChEBI" id="CHEBI:58307"/>
        <dbReference type="EC" id="2.5.1.17"/>
    </reaction>
</comment>
<dbReference type="InterPro" id="IPR029499">
    <property type="entry name" value="PduO-typ"/>
</dbReference>
<organism evidence="6 7">
    <name type="scientific">Candidatus Roizmanbacteria bacterium CG22_combo_CG10-13_8_21_14_all_33_16</name>
    <dbReference type="NCBI Taxonomy" id="1974859"/>
    <lineage>
        <taxon>Bacteria</taxon>
        <taxon>Candidatus Roizmaniibacteriota</taxon>
    </lineage>
</organism>
<accession>A0A2H0C4E1</accession>
<name>A0A2H0C4E1_9BACT</name>
<keyword evidence="4" id="KW-0169">Cobalamin biosynthesis</keyword>
<dbReference type="PANTHER" id="PTHR12213:SF0">
    <property type="entry name" value="CORRINOID ADENOSYLTRANSFERASE MMAB"/>
    <property type="match status" value="1"/>
</dbReference>
<dbReference type="Proteomes" id="UP000230802">
    <property type="component" value="Unassembled WGS sequence"/>
</dbReference>
<dbReference type="GO" id="GO:0008817">
    <property type="term" value="F:corrinoid adenosyltransferase activity"/>
    <property type="evidence" value="ECO:0007669"/>
    <property type="project" value="UniProtKB-UniRule"/>
</dbReference>
<sequence length="175" mass="19663">MSIYTRTGDDGTTTLFGGKRVLKSDSQVEAYGSIDELSSVLGMVISTSNKNGKVLIFGIIQKDLYLIMSFLAGAKIHLSVINDHIKLFEQEIDRITLGLPKLKRFILPRGGVVATFLHFSRTVCRRSERVVVFYAQKSTLLKNPNVLLIVKYLNRLSDFLFILARQSSNEHEVVV</sequence>